<name>A0A1S6IQ93_9LACT</name>
<dbReference type="RefSeq" id="WP_062468564.1">
    <property type="nucleotide sequence ID" value="NZ_BBYN01000009.1"/>
</dbReference>
<dbReference type="STRING" id="708126.BW727_101359"/>
<dbReference type="AlphaFoldDB" id="A0A1S6IQ93"/>
<organism evidence="1 2">
    <name type="scientific">Jeotgalibaca dankookensis</name>
    <dbReference type="NCBI Taxonomy" id="708126"/>
    <lineage>
        <taxon>Bacteria</taxon>
        <taxon>Bacillati</taxon>
        <taxon>Bacillota</taxon>
        <taxon>Bacilli</taxon>
        <taxon>Lactobacillales</taxon>
        <taxon>Carnobacteriaceae</taxon>
        <taxon>Jeotgalibaca</taxon>
    </lineage>
</organism>
<dbReference type="OrthoDB" id="9772627at2"/>
<accession>A0A1S6IQ93</accession>
<protein>
    <recommendedName>
        <fullName evidence="3">AttH domain-containing protein</fullName>
    </recommendedName>
</protein>
<evidence type="ECO:0000313" key="2">
    <source>
        <dbReference type="Proteomes" id="UP000188993"/>
    </source>
</evidence>
<reference evidence="1 2" key="1">
    <citation type="journal article" date="2014" name="Int. J. Syst. Evol. Microbiol.">
        <title>Jeotgalibaca dankookensis gen. nov., sp. nov., a member of the family Carnobacteriaceae, isolated from seujeot (Korean traditional food).</title>
        <authorList>
            <person name="Lee D.G."/>
            <person name="Trujillo M.E."/>
            <person name="Kang H."/>
            <person name="Ahn T.Y."/>
        </authorList>
    </citation>
    <scope>NUCLEOTIDE SEQUENCE [LARGE SCALE GENOMIC DNA]</scope>
    <source>
        <strain evidence="1 2">EX-07</strain>
    </source>
</reference>
<dbReference type="Pfam" id="PF14249">
    <property type="entry name" value="Tocopherol_cycl"/>
    <property type="match status" value="1"/>
</dbReference>
<dbReference type="InterPro" id="IPR025893">
    <property type="entry name" value="Tocopherol_cyclase"/>
</dbReference>
<dbReference type="EMBL" id="CP019728">
    <property type="protein sequence ID" value="AQS53726.1"/>
    <property type="molecule type" value="Genomic_DNA"/>
</dbReference>
<dbReference type="PANTHER" id="PTHR35309">
    <property type="match status" value="1"/>
</dbReference>
<keyword evidence="2" id="KW-1185">Reference proteome</keyword>
<dbReference type="GO" id="GO:0009976">
    <property type="term" value="F:tocopherol cyclase activity"/>
    <property type="evidence" value="ECO:0007669"/>
    <property type="project" value="InterPro"/>
</dbReference>
<dbReference type="KEGG" id="jda:BW727_101359"/>
<dbReference type="Proteomes" id="UP000188993">
    <property type="component" value="Chromosome"/>
</dbReference>
<evidence type="ECO:0000313" key="1">
    <source>
        <dbReference type="EMBL" id="AQS53726.1"/>
    </source>
</evidence>
<gene>
    <name evidence="1" type="ORF">BW727_101359</name>
</gene>
<dbReference type="SUPFAM" id="SSF159245">
    <property type="entry name" value="AttH-like"/>
    <property type="match status" value="1"/>
</dbReference>
<dbReference type="PANTHER" id="PTHR35309:SF4">
    <property type="entry name" value="TOCOPHEROL CYCLASE"/>
    <property type="match status" value="1"/>
</dbReference>
<proteinExistence type="predicted"/>
<sequence>MANRLTNPNLFQGNLNKKQYFEGWYYKQVSADGKTAISFIPGISLNKDEPHSFVQYIIVQEDEREDTHTGYLRLTKDAFKWQDDPFQVMVGENLFSTEKLSVNIETKTDRISGAIYFGALSPIGTSALQPNIMGPFAYFPKMECYHGITSMNHSLQGSLLINGKMVDFTGGKGYIEKDWGSKFPKHYVWIQSNHFREEDTSVFFSVAHVPFLGMELQGFISNIHVKGKEYRFATYNNSKLSISFPSENQVNVKIENDQAEVTLIGTVEHLGNLQAPVESGMHKTIKEGVSGNLQMELWDKETDYYYQGLGTMAGIEIVDAHEMKSTM</sequence>
<evidence type="ECO:0008006" key="3">
    <source>
        <dbReference type="Google" id="ProtNLM"/>
    </source>
</evidence>